<feature type="domain" description="SAM" evidence="6">
    <location>
        <begin position="946"/>
        <end position="1003"/>
    </location>
</feature>
<dbReference type="SMART" id="SM00454">
    <property type="entry name" value="SAM"/>
    <property type="match status" value="3"/>
</dbReference>
<feature type="compositionally biased region" description="Basic and acidic residues" evidence="5">
    <location>
        <begin position="693"/>
        <end position="713"/>
    </location>
</feature>
<dbReference type="GO" id="GO:0005737">
    <property type="term" value="C:cytoplasm"/>
    <property type="evidence" value="ECO:0007669"/>
    <property type="project" value="UniProtKB-ARBA"/>
</dbReference>
<feature type="compositionally biased region" description="Polar residues" evidence="5">
    <location>
        <begin position="764"/>
        <end position="774"/>
    </location>
</feature>
<evidence type="ECO:0000256" key="4">
    <source>
        <dbReference type="SAM" id="Coils"/>
    </source>
</evidence>
<dbReference type="SUPFAM" id="SSF47769">
    <property type="entry name" value="SAM/Pointed domain"/>
    <property type="match status" value="2"/>
</dbReference>
<dbReference type="PANTHER" id="PTHR12587">
    <property type="entry name" value="LAR INTERACTING PROTEIN LIP -RELATED PROTEIN"/>
    <property type="match status" value="1"/>
</dbReference>
<feature type="compositionally biased region" description="Basic and acidic residues" evidence="5">
    <location>
        <begin position="743"/>
        <end position="761"/>
    </location>
</feature>
<dbReference type="EMBL" id="UYSL01020328">
    <property type="protein sequence ID" value="VDL74088.1"/>
    <property type="molecule type" value="Genomic_DNA"/>
</dbReference>
<name>A0A0N4Y3T3_NIPBR</name>
<keyword evidence="3 4" id="KW-0175">Coiled coil</keyword>
<dbReference type="CDD" id="cd09562">
    <property type="entry name" value="SAM_liprin-alpha1_2_3_4_repeat1"/>
    <property type="match status" value="1"/>
</dbReference>
<feature type="coiled-coil region" evidence="4">
    <location>
        <begin position="467"/>
        <end position="522"/>
    </location>
</feature>
<reference evidence="7 8" key="2">
    <citation type="submission" date="2018-11" db="EMBL/GenBank/DDBJ databases">
        <authorList>
            <consortium name="Pathogen Informatics"/>
        </authorList>
    </citation>
    <scope>NUCLEOTIDE SEQUENCE [LARGE SCALE GENOMIC DNA]</scope>
</reference>
<dbReference type="Pfam" id="PF00536">
    <property type="entry name" value="SAM_1"/>
    <property type="match status" value="2"/>
</dbReference>
<gene>
    <name evidence="7" type="ORF">NBR_LOCUS10499</name>
</gene>
<feature type="compositionally biased region" description="Polar residues" evidence="5">
    <location>
        <begin position="714"/>
        <end position="723"/>
    </location>
</feature>
<reference evidence="9" key="1">
    <citation type="submission" date="2016-04" db="UniProtKB">
        <authorList>
            <consortium name="WormBaseParasite"/>
        </authorList>
    </citation>
    <scope>IDENTIFICATION</scope>
</reference>
<dbReference type="InterPro" id="IPR029515">
    <property type="entry name" value="Liprin"/>
</dbReference>
<evidence type="ECO:0000256" key="5">
    <source>
        <dbReference type="SAM" id="MobiDB-lite"/>
    </source>
</evidence>
<dbReference type="InterPro" id="IPR057892">
    <property type="entry name" value="LIP-1_CC2"/>
</dbReference>
<feature type="domain" description="SAM" evidence="6">
    <location>
        <begin position="854"/>
        <end position="920"/>
    </location>
</feature>
<feature type="domain" description="SAM" evidence="6">
    <location>
        <begin position="1027"/>
        <end position="1096"/>
    </location>
</feature>
<dbReference type="CDD" id="cd09565">
    <property type="entry name" value="SAM_liprin-alpha1_2_3_4_repeat2"/>
    <property type="match status" value="1"/>
</dbReference>
<comment type="similarity">
    <text evidence="1">Belongs to the liprin family. Liprin-alpha subfamily.</text>
</comment>
<keyword evidence="2" id="KW-0677">Repeat</keyword>
<dbReference type="InterPro" id="IPR013761">
    <property type="entry name" value="SAM/pointed_sf"/>
</dbReference>
<sequence>MDNGHHGAMSWNNGAMMCDVMPTISEDGVDNIASSDDHTHDANIEQLMVNMLEDRDKLQEQLEQYKHQVEDSNQRVRDLEKEKESLRRQFEMHTQHLPNELQAMTKELVQIREQLLEKDEEIVELKAERNNTRLLLEHLECLVSRHERSLRVTVMKRQAQSPAGVSSEVEVLKALKSLFEHHKALDEKVRERLRVAMERVATLEEEVTSKGEENSGLKARLAMVAAEAEEAQARGQKTNGALSSESAARLVEMQEACERMKVELTNSLKQVQEFTARNSDLEAQLSAAQKEAHSCQEQLTKLKNQLHEAEAQRCDQETRISTLESRFMAAQREATCIRDLNDKLEHQLANKDAAVRLNEEKVRSLQERLELAEKQLAQSLKKAESLPSVEAELQQRMEALTAAEQKQLSAEERVQRLERQALESSAELERAVQREKMNEEHSQRLSSTVDKLLSESNDRLQLHLKERMQALDDKNRLTQQLENTKKIYDQAERTKERLQRDNDALRQEIEALRQQLYNARTAQFHSSHPKVVQLDRAVRRIGRSAVEANWHKISQESPIALYFVPVCAPSATPRSTRFYLRAEDPTKVQTLNEQEWDRLQQAHVLANVQQAFSSSPSMLEMGGSGTLQRGAHPMAPSQQPDLLMNTMPSQVHYCCCCLLGSQDAHVLASMLQERLDAINSEIRLIQQEKHHAERAAEHLESRARSEYMDDHLSARSTPRNSPQHDFLINKYNTLPANASTSHMTRDMDMYGHPGRYDESDRVSPASSVASSTDGFPSKKKRSSSSGGLKTLGRLFNKKKSQSDTCRRDAGAYSDSEISSGPDGSAQNGDFDRRKKKKHELLEEAMKARTPFALWNGPTVVAWLELWVGMPAWYVAACRANVKSGAIMSALSDQEIQREIGISNPLHRLKLRLAIQEMVSLTSPSAPRCARMTLAFGDMNHEWIGNEWLPSLGLGQYRSSFMECLLDARMLEHLSKRDLRTHLRMVDNFHRASLQYGIMCLKKLNYDRKTLQDRRRACETVNRDLLVWSNDRVQRWVEEIGLGAYASNLTDSGVHGALVAQDDTFDSQAFALSLQMSPQDQQGRQVLEKHFAVLVSEYRQPSQLRHSVMVPSSTN</sequence>
<dbReference type="GO" id="GO:0048786">
    <property type="term" value="C:presynaptic active zone"/>
    <property type="evidence" value="ECO:0007669"/>
    <property type="project" value="TreeGrafter"/>
</dbReference>
<evidence type="ECO:0000256" key="3">
    <source>
        <dbReference type="ARBA" id="ARBA00023054"/>
    </source>
</evidence>
<evidence type="ECO:0000256" key="1">
    <source>
        <dbReference type="ARBA" id="ARBA00007026"/>
    </source>
</evidence>
<dbReference type="InterPro" id="IPR037621">
    <property type="entry name" value="LIP-1_SAM_2"/>
</dbReference>
<dbReference type="InterPro" id="IPR037620">
    <property type="entry name" value="LIP-1_SAM_1"/>
</dbReference>
<accession>A0A0N4Y3T3</accession>
<evidence type="ECO:0000313" key="9">
    <source>
        <dbReference type="WBParaSite" id="NBR_0001049801-mRNA-1"/>
    </source>
</evidence>
<dbReference type="PROSITE" id="PS50105">
    <property type="entry name" value="SAM_DOMAIN"/>
    <property type="match status" value="3"/>
</dbReference>
<dbReference type="AlphaFoldDB" id="A0A0N4Y3T3"/>
<dbReference type="GO" id="GO:0050808">
    <property type="term" value="P:synapse organization"/>
    <property type="evidence" value="ECO:0007669"/>
    <property type="project" value="TreeGrafter"/>
</dbReference>
<dbReference type="InterPro" id="IPR001660">
    <property type="entry name" value="SAM"/>
</dbReference>
<evidence type="ECO:0000313" key="7">
    <source>
        <dbReference type="EMBL" id="VDL74088.1"/>
    </source>
</evidence>
<feature type="compositionally biased region" description="Low complexity" evidence="5">
    <location>
        <begin position="783"/>
        <end position="794"/>
    </location>
</feature>
<evidence type="ECO:0000259" key="6">
    <source>
        <dbReference type="PROSITE" id="PS50105"/>
    </source>
</evidence>
<protein>
    <submittedName>
        <fullName evidence="9">Liprin-alpha (inferred by orthology to a C. elegans protein)</fullName>
    </submittedName>
</protein>
<feature type="region of interest" description="Disordered" evidence="5">
    <location>
        <begin position="737"/>
        <end position="834"/>
    </location>
</feature>
<feature type="coiled-coil region" evidence="4">
    <location>
        <begin position="44"/>
        <end position="142"/>
    </location>
</feature>
<evidence type="ECO:0000313" key="8">
    <source>
        <dbReference type="Proteomes" id="UP000271162"/>
    </source>
</evidence>
<evidence type="ECO:0000256" key="2">
    <source>
        <dbReference type="ARBA" id="ARBA00022737"/>
    </source>
</evidence>
<dbReference type="PANTHER" id="PTHR12587:SF20">
    <property type="entry name" value="LIPRIN-ALPHA, ISOFORM E"/>
    <property type="match status" value="1"/>
</dbReference>
<dbReference type="OMA" id="CIGLREY"/>
<dbReference type="Gene3D" id="1.10.150.50">
    <property type="entry name" value="Transcription Factor, Ets-1"/>
    <property type="match status" value="3"/>
</dbReference>
<organism evidence="9">
    <name type="scientific">Nippostrongylus brasiliensis</name>
    <name type="common">Rat hookworm</name>
    <dbReference type="NCBI Taxonomy" id="27835"/>
    <lineage>
        <taxon>Eukaryota</taxon>
        <taxon>Metazoa</taxon>
        <taxon>Ecdysozoa</taxon>
        <taxon>Nematoda</taxon>
        <taxon>Chromadorea</taxon>
        <taxon>Rhabditida</taxon>
        <taxon>Rhabditina</taxon>
        <taxon>Rhabditomorpha</taxon>
        <taxon>Strongyloidea</taxon>
        <taxon>Heligmosomidae</taxon>
        <taxon>Nippostrongylus</taxon>
    </lineage>
</organism>
<proteinExistence type="inferred from homology"/>
<feature type="compositionally biased region" description="Basic and acidic residues" evidence="5">
    <location>
        <begin position="425"/>
        <end position="443"/>
    </location>
</feature>
<feature type="compositionally biased region" description="Basic and acidic residues" evidence="5">
    <location>
        <begin position="800"/>
        <end position="809"/>
    </location>
</feature>
<dbReference type="WBParaSite" id="NBR_0001049801-mRNA-1">
    <property type="protein sequence ID" value="NBR_0001049801-mRNA-1"/>
    <property type="gene ID" value="NBR_0001049801"/>
</dbReference>
<keyword evidence="8" id="KW-1185">Reference proteome</keyword>
<feature type="region of interest" description="Disordered" evidence="5">
    <location>
        <begin position="693"/>
        <end position="725"/>
    </location>
</feature>
<dbReference type="Proteomes" id="UP000271162">
    <property type="component" value="Unassembled WGS sequence"/>
</dbReference>
<feature type="region of interest" description="Disordered" evidence="5">
    <location>
        <begin position="425"/>
        <end position="449"/>
    </location>
</feature>
<dbReference type="Pfam" id="PF25526">
    <property type="entry name" value="LIP-1"/>
    <property type="match status" value="1"/>
</dbReference>
<dbReference type="STRING" id="27835.A0A0N4Y3T3"/>
<feature type="coiled-coil region" evidence="4">
    <location>
        <begin position="186"/>
        <end position="312"/>
    </location>
</feature>
<dbReference type="Pfam" id="PF07647">
    <property type="entry name" value="SAM_2"/>
    <property type="match status" value="1"/>
</dbReference>